<accession>A0A443SCW0</accession>
<dbReference type="GO" id="GO:0006334">
    <property type="term" value="P:nucleosome assembly"/>
    <property type="evidence" value="ECO:0007669"/>
    <property type="project" value="TreeGrafter"/>
</dbReference>
<feature type="compositionally biased region" description="Polar residues" evidence="3">
    <location>
        <begin position="418"/>
        <end position="440"/>
    </location>
</feature>
<feature type="compositionally biased region" description="Basic and acidic residues" evidence="3">
    <location>
        <begin position="228"/>
        <end position="249"/>
    </location>
</feature>
<evidence type="ECO:0000256" key="3">
    <source>
        <dbReference type="SAM" id="MobiDB-lite"/>
    </source>
</evidence>
<evidence type="ECO:0000256" key="1">
    <source>
        <dbReference type="ARBA" id="ARBA00006461"/>
    </source>
</evidence>
<feature type="compositionally biased region" description="Basic and acidic residues" evidence="3">
    <location>
        <begin position="503"/>
        <end position="527"/>
    </location>
</feature>
<dbReference type="AlphaFoldDB" id="A0A443SCW0"/>
<dbReference type="STRING" id="299467.A0A443SCW0"/>
<feature type="non-terminal residue" evidence="4">
    <location>
        <position position="662"/>
    </location>
</feature>
<feature type="compositionally biased region" description="Basic and acidic residues" evidence="3">
    <location>
        <begin position="441"/>
        <end position="450"/>
    </location>
</feature>
<feature type="compositionally biased region" description="Basic and acidic residues" evidence="3">
    <location>
        <begin position="85"/>
        <end position="128"/>
    </location>
</feature>
<dbReference type="PANTHER" id="PTHR22691">
    <property type="entry name" value="YEAST SPT2-RELATED"/>
    <property type="match status" value="1"/>
</dbReference>
<comment type="similarity">
    <text evidence="1">Belongs to the SPT2 family.</text>
</comment>
<reference evidence="4 5" key="1">
    <citation type="journal article" date="2018" name="Gigascience">
        <title>Genomes of trombidid mites reveal novel predicted allergens and laterally-transferred genes associated with secondary metabolism.</title>
        <authorList>
            <person name="Dong X."/>
            <person name="Chaisiri K."/>
            <person name="Xia D."/>
            <person name="Armstrong S.D."/>
            <person name="Fang Y."/>
            <person name="Donnelly M.J."/>
            <person name="Kadowaki T."/>
            <person name="McGarry J.W."/>
            <person name="Darby A.C."/>
            <person name="Makepeace B.L."/>
        </authorList>
    </citation>
    <scope>NUCLEOTIDE SEQUENCE [LARGE SCALE GENOMIC DNA]</scope>
    <source>
        <strain evidence="4">UoL-UT</strain>
    </source>
</reference>
<protein>
    <submittedName>
        <fullName evidence="4">Protein SPT2-like protein</fullName>
    </submittedName>
</protein>
<dbReference type="VEuPathDB" id="VectorBase:LDEU006654"/>
<dbReference type="SMART" id="SM00784">
    <property type="entry name" value="SPT2"/>
    <property type="match status" value="1"/>
</dbReference>
<dbReference type="Pfam" id="PF08243">
    <property type="entry name" value="SPT2"/>
    <property type="match status" value="1"/>
</dbReference>
<sequence>EEDNDEQLDYRSINSNPHYYADDNLYKPAPVKQKPAATQSVKLKYKKPVPPSLDFNKLMKIAEEKEKEEKKPTLLEEIEYARTDENLFRAKRIEQKKRVDEQQKENLRRLNAQKKEESMRMKSRKEQPNRASITKQSTKESIPSTSGYSRTNNVGKPQRDSNLPSTSAVKKKPVVKQERYESESSEEERDDRFSSSRATLMPQKSQKNDLLPCKSVATSKLPNRKLPPHYDKIRTQERMIPKREPEKRIPLKKPASAAAVRPVSQKYTVQSSDEDNAEEYKPMKPSKPKCPEYVPQVVKRSYSPERYSPSNEYEKRLQKQKNLNSQKAPISYKPTKIKKEEYSDEEDDVPVQKVVKAPVNRNKYTTEPANLYERNKKQLQMNRNKDEYSPPPYKKSSVGSKRRDEEYSPTEPYMNGKKTANNLKAKQSDSYANYKPTSRQDMNRYSRDSESPESIRPPMKKQLPIGATYKKQNVRDSSPVHDKQANITTSRLLNNPSFGRLMQNKETERRNPNEARNKLSRVDEADERKIKMNAQRVMQQPVRKLPPIGLNYRRGMYGEKNDIEYQESDEEDEDDEEMREFIDDGDYEDVVDDDYSKYIREIFGYDKRKYVDEDDDDIMEANFEQQQKEELRSAKIGILEDLEDMRLEAEEKRLKAMREIQL</sequence>
<name>A0A443SCW0_9ACAR</name>
<dbReference type="GO" id="GO:0005730">
    <property type="term" value="C:nucleolus"/>
    <property type="evidence" value="ECO:0007669"/>
    <property type="project" value="TreeGrafter"/>
</dbReference>
<evidence type="ECO:0000256" key="2">
    <source>
        <dbReference type="ARBA" id="ARBA00023054"/>
    </source>
</evidence>
<gene>
    <name evidence="4" type="ORF">B4U80_01319</name>
</gene>
<evidence type="ECO:0000313" key="4">
    <source>
        <dbReference type="EMBL" id="RWS25386.1"/>
    </source>
</evidence>
<feature type="non-terminal residue" evidence="4">
    <location>
        <position position="1"/>
    </location>
</feature>
<dbReference type="PANTHER" id="PTHR22691:SF8">
    <property type="entry name" value="PROTEIN SPT2 HOMOLOG"/>
    <property type="match status" value="1"/>
</dbReference>
<dbReference type="Proteomes" id="UP000288716">
    <property type="component" value="Unassembled WGS sequence"/>
</dbReference>
<keyword evidence="2" id="KW-0175">Coiled coil</keyword>
<feature type="compositionally biased region" description="Polar residues" evidence="3">
    <location>
        <begin position="485"/>
        <end position="497"/>
    </location>
</feature>
<organism evidence="4 5">
    <name type="scientific">Leptotrombidium deliense</name>
    <dbReference type="NCBI Taxonomy" id="299467"/>
    <lineage>
        <taxon>Eukaryota</taxon>
        <taxon>Metazoa</taxon>
        <taxon>Ecdysozoa</taxon>
        <taxon>Arthropoda</taxon>
        <taxon>Chelicerata</taxon>
        <taxon>Arachnida</taxon>
        <taxon>Acari</taxon>
        <taxon>Acariformes</taxon>
        <taxon>Trombidiformes</taxon>
        <taxon>Prostigmata</taxon>
        <taxon>Anystina</taxon>
        <taxon>Parasitengona</taxon>
        <taxon>Trombiculoidea</taxon>
        <taxon>Trombiculidae</taxon>
        <taxon>Leptotrombidium</taxon>
    </lineage>
</organism>
<feature type="region of interest" description="Disordered" evidence="3">
    <location>
        <begin position="1"/>
        <end position="22"/>
    </location>
</feature>
<dbReference type="OrthoDB" id="6517016at2759"/>
<dbReference type="GO" id="GO:0006360">
    <property type="term" value="P:transcription by RNA polymerase I"/>
    <property type="evidence" value="ECO:0007669"/>
    <property type="project" value="TreeGrafter"/>
</dbReference>
<evidence type="ECO:0000313" key="5">
    <source>
        <dbReference type="Proteomes" id="UP000288716"/>
    </source>
</evidence>
<dbReference type="InterPro" id="IPR013256">
    <property type="entry name" value="Chromatin_SPT2"/>
</dbReference>
<comment type="caution">
    <text evidence="4">The sequence shown here is derived from an EMBL/GenBank/DDBJ whole genome shotgun (WGS) entry which is preliminary data.</text>
</comment>
<dbReference type="EMBL" id="NCKV01003763">
    <property type="protein sequence ID" value="RWS25386.1"/>
    <property type="molecule type" value="Genomic_DNA"/>
</dbReference>
<feature type="compositionally biased region" description="Polar residues" evidence="3">
    <location>
        <begin position="129"/>
        <end position="168"/>
    </location>
</feature>
<dbReference type="GO" id="GO:0042393">
    <property type="term" value="F:histone binding"/>
    <property type="evidence" value="ECO:0007669"/>
    <property type="project" value="TreeGrafter"/>
</dbReference>
<feature type="region of interest" description="Disordered" evidence="3">
    <location>
        <begin position="85"/>
        <end position="527"/>
    </location>
</feature>
<proteinExistence type="inferred from homology"/>
<dbReference type="GO" id="GO:0003677">
    <property type="term" value="F:DNA binding"/>
    <property type="evidence" value="ECO:0007669"/>
    <property type="project" value="TreeGrafter"/>
</dbReference>
<keyword evidence="5" id="KW-1185">Reference proteome</keyword>